<dbReference type="InParanoid" id="A0A316VBP7"/>
<feature type="region of interest" description="Disordered" evidence="1">
    <location>
        <begin position="1"/>
        <end position="44"/>
    </location>
</feature>
<evidence type="ECO:0000313" key="2">
    <source>
        <dbReference type="EMBL" id="PWN33401.1"/>
    </source>
</evidence>
<dbReference type="Proteomes" id="UP000245771">
    <property type="component" value="Unassembled WGS sequence"/>
</dbReference>
<keyword evidence="3" id="KW-1185">Reference proteome</keyword>
<feature type="compositionally biased region" description="Basic and acidic residues" evidence="1">
    <location>
        <begin position="240"/>
        <end position="252"/>
    </location>
</feature>
<dbReference type="InterPro" id="IPR046368">
    <property type="entry name" value="Tag1"/>
</dbReference>
<feature type="compositionally biased region" description="Polar residues" evidence="1">
    <location>
        <begin position="1483"/>
        <end position="1499"/>
    </location>
</feature>
<accession>A0A316VBP7</accession>
<dbReference type="PANTHER" id="PTHR35895:SF1">
    <property type="entry name" value="LIPID-BINDING SERUM GLYCOPROTEIN C-TERMINAL DOMAIN-CONTAINING PROTEIN"/>
    <property type="match status" value="1"/>
</dbReference>
<reference evidence="2 3" key="1">
    <citation type="journal article" date="2018" name="Mol. Biol. Evol.">
        <title>Broad Genomic Sampling Reveals a Smut Pathogenic Ancestry of the Fungal Clade Ustilaginomycotina.</title>
        <authorList>
            <person name="Kijpornyongpan T."/>
            <person name="Mondo S.J."/>
            <person name="Barry K."/>
            <person name="Sandor L."/>
            <person name="Lee J."/>
            <person name="Lipzen A."/>
            <person name="Pangilinan J."/>
            <person name="LaButti K."/>
            <person name="Hainaut M."/>
            <person name="Henrissat B."/>
            <person name="Grigoriev I.V."/>
            <person name="Spatafora J.W."/>
            <person name="Aime M.C."/>
        </authorList>
    </citation>
    <scope>NUCLEOTIDE SEQUENCE [LARGE SCALE GENOMIC DNA]</scope>
    <source>
        <strain evidence="2 3">MCA 3882</strain>
    </source>
</reference>
<organism evidence="2 3">
    <name type="scientific">Meira miltonrushii</name>
    <dbReference type="NCBI Taxonomy" id="1280837"/>
    <lineage>
        <taxon>Eukaryota</taxon>
        <taxon>Fungi</taxon>
        <taxon>Dikarya</taxon>
        <taxon>Basidiomycota</taxon>
        <taxon>Ustilaginomycotina</taxon>
        <taxon>Exobasidiomycetes</taxon>
        <taxon>Exobasidiales</taxon>
        <taxon>Brachybasidiaceae</taxon>
        <taxon>Meira</taxon>
    </lineage>
</organism>
<feature type="compositionally biased region" description="Basic residues" evidence="1">
    <location>
        <begin position="253"/>
        <end position="263"/>
    </location>
</feature>
<feature type="region of interest" description="Disordered" evidence="1">
    <location>
        <begin position="477"/>
        <end position="507"/>
    </location>
</feature>
<dbReference type="InterPro" id="IPR022185">
    <property type="entry name" value="DUF3712"/>
</dbReference>
<proteinExistence type="predicted"/>
<dbReference type="PANTHER" id="PTHR35895">
    <property type="entry name" value="CHROMOSOME 16, WHOLE GENOME SHOTGUN SEQUENCE"/>
    <property type="match status" value="1"/>
</dbReference>
<dbReference type="RefSeq" id="XP_025353703.1">
    <property type="nucleotide sequence ID" value="XM_025500981.1"/>
</dbReference>
<feature type="region of interest" description="Disordered" evidence="1">
    <location>
        <begin position="230"/>
        <end position="281"/>
    </location>
</feature>
<evidence type="ECO:0000256" key="1">
    <source>
        <dbReference type="SAM" id="MobiDB-lite"/>
    </source>
</evidence>
<evidence type="ECO:0000313" key="3">
    <source>
        <dbReference type="Proteomes" id="UP000245771"/>
    </source>
</evidence>
<feature type="compositionally biased region" description="Low complexity" evidence="1">
    <location>
        <begin position="1121"/>
        <end position="1140"/>
    </location>
</feature>
<feature type="compositionally biased region" description="Polar residues" evidence="1">
    <location>
        <begin position="1105"/>
        <end position="1118"/>
    </location>
</feature>
<protein>
    <submittedName>
        <fullName evidence="2">Uncharacterized protein</fullName>
    </submittedName>
</protein>
<dbReference type="OrthoDB" id="10039566at2759"/>
<feature type="region of interest" description="Disordered" evidence="1">
    <location>
        <begin position="626"/>
        <end position="657"/>
    </location>
</feature>
<feature type="compositionally biased region" description="Low complexity" evidence="1">
    <location>
        <begin position="1177"/>
        <end position="1189"/>
    </location>
</feature>
<feature type="compositionally biased region" description="Basic and acidic residues" evidence="1">
    <location>
        <begin position="477"/>
        <end position="487"/>
    </location>
</feature>
<feature type="compositionally biased region" description="Low complexity" evidence="1">
    <location>
        <begin position="629"/>
        <end position="651"/>
    </location>
</feature>
<dbReference type="GeneID" id="37022762"/>
<feature type="compositionally biased region" description="Polar residues" evidence="1">
    <location>
        <begin position="1142"/>
        <end position="1152"/>
    </location>
</feature>
<gene>
    <name evidence="2" type="ORF">FA14DRAFT_180051</name>
</gene>
<dbReference type="EMBL" id="KZ819604">
    <property type="protein sequence ID" value="PWN33401.1"/>
    <property type="molecule type" value="Genomic_DNA"/>
</dbReference>
<sequence length="1601" mass="173030">MFRKRGQQEGQIDSEDVAPQNIPSSSNPRSKSKKNSSNSKKGLARVRVISKMIHGIIKKSKLEITSLHVQHPQGKTVHAVGNIKLTNLVTGPIPLVGLRLSFKNPEGVALTWTPTEQQTSGKTAEKTVIQAFIEPLDLLPNKLGTINSEIKIRFEVNDSSHESFVRFVRHIIRSDSTLGTQVTLEAEQAEVKVYGMRFGGLFIEKEIVLGGLGSLDGALKFDDTGMYGTGQKQDNAITRGAEDATSKQDTQSKKKNLFSKRQKSPPLRTAAAKAGKQASPSPNKLMIDHLEIVGGHPQDGMQLSATLTLVNPARDPQLSIEPGELRLLVCIRDEQALSDNVESPPQKYKYGTIQLPPGIICCGSITLPPVNLKPGPNKIDASLLIVIPPPPTPNDSPTSFPARAHKAGQRLVAQLMQDELIENTFVITTPYNESSLQSGTSDTRWIADAFAGVRIEYTIPPLGERVHLLDGAELRVEGGQEGSERGSRYQNNFDISSDSLPQSSIGSQNLKESVARATLRNGFEADIQVHSLKVNICSEPLFGEDGRSETLRLGGLSSASSAGMLWEGLLLSKGHPSHVSLPMEINPDPRVLIEILRKSARMRNINLGNPLSELLEDLRKAHWTEAGFAEPPQSRPASRAANSSRRSSYNPQREAEPSDDLATLLANALGNLRVTAEIEAEVSIGDYRIPGAVEIEQRNLPIALSTATAAALLPLIGKPFVKALVDRAEVEVHHVDVTSMDDRGVLARVTLGLSNFGPLNADATFDEGLLLREPNDTSKTIAIINFDNPLSVTAGDETPIMADCRISPPTGSGATERFSRFINQLLRADTITLSVLANPLSISAGGIHFSAVLEKMISVMGLGGFSDLRMEDLQIVGETSAPAAGVSMSVAAPANSAQNTAIQISTIAKIHNAGDIHLRIAKLEVAIIKDDIHIGQASIDDVDLKAKSTASLRVKGTLYAPPAREGEKHTKAIEKLNNLISTLIAGKEAKVDIVGRRAWVPTSKSSRPVSLAWLDESLRMFKTEATIQWKGGIQIVEKIDVGKIDATFAARRGLQLKIDDIIAQYNVPFPIQFELQSIDASMEIMFGNKVIAKCHAAQDTIENVQPVTEQRGGRSNSVALPPANNTPTAPSRLPSSPLLRKSVNSFTGHPNGTSASRSNNSTASPSSPKTALLRHPSSSSVATSSNNSSHFVPISRRVKLSLKQFDLNVENDEEVTGDMISHIFETGPEGTDRIRLNGVAHVTVKTVLGVLRLSVPLGQEHKLDIIGLDGLRNSPIHYTDFVIESGNPKFIQISMNVQSHNPAQGLTLNVPDSSLTLGVYYKDAFVGDVILGRDGKGVVINPGPVSIAGVEFRYRPTEKTEVVAQQMLSKLFSGETCQLAIRGHKKSSINSALTQALRLVDVPIDIHPLGDNTILDLIRVQLGVSVLTSNSIDATYYINNPIGLPIDVLHLEVKAYHRSQPFGQATKTYHKEGVLTGKLSDGTPASQFGTDGSGTSPRDPNSGAIDGSRRTSTSSGNPRLQRFLIPPSARRFQGGLVVKLDTPLDQLVAAFLKERGSIVLDVDLRLRLDIGGYLIPDLNYRQKVPLEVYGLQGVARILRLI</sequence>
<feature type="region of interest" description="Disordered" evidence="1">
    <location>
        <begin position="1105"/>
        <end position="1189"/>
    </location>
</feature>
<feature type="region of interest" description="Disordered" evidence="1">
    <location>
        <begin position="1475"/>
        <end position="1521"/>
    </location>
</feature>
<dbReference type="Pfam" id="PF12505">
    <property type="entry name" value="DUF3712"/>
    <property type="match status" value="1"/>
</dbReference>
<dbReference type="GO" id="GO:0000329">
    <property type="term" value="C:fungal-type vacuole membrane"/>
    <property type="evidence" value="ECO:0007669"/>
    <property type="project" value="InterPro"/>
</dbReference>
<feature type="compositionally biased region" description="Low complexity" evidence="1">
    <location>
        <begin position="23"/>
        <end position="41"/>
    </location>
</feature>
<name>A0A316VBP7_9BASI</name>
<feature type="compositionally biased region" description="Polar residues" evidence="1">
    <location>
        <begin position="489"/>
        <end position="507"/>
    </location>
</feature>
<feature type="compositionally biased region" description="Low complexity" evidence="1">
    <location>
        <begin position="1153"/>
        <end position="1168"/>
    </location>
</feature>